<keyword evidence="4 7" id="KW-1133">Transmembrane helix</keyword>
<keyword evidence="2" id="KW-0813">Transport</keyword>
<dbReference type="Proteomes" id="UP000001396">
    <property type="component" value="Unassembled WGS sequence"/>
</dbReference>
<dbReference type="GO" id="GO:0042760">
    <property type="term" value="P:very long-chain fatty acid catabolic process"/>
    <property type="evidence" value="ECO:0007669"/>
    <property type="project" value="TreeGrafter"/>
</dbReference>
<feature type="transmembrane region" description="Helical" evidence="7">
    <location>
        <begin position="234"/>
        <end position="252"/>
    </location>
</feature>
<accession>D3AXW2</accession>
<dbReference type="CDD" id="cd03223">
    <property type="entry name" value="ABCD_peroxisomal_ALDP"/>
    <property type="match status" value="1"/>
</dbReference>
<dbReference type="OMA" id="YNYQAYV"/>
<evidence type="ECO:0000256" key="7">
    <source>
        <dbReference type="SAM" id="Phobius"/>
    </source>
</evidence>
<dbReference type="Pfam" id="PF06472">
    <property type="entry name" value="ABC_membrane_2"/>
    <property type="match status" value="1"/>
</dbReference>
<dbReference type="GeneID" id="31356549"/>
<evidence type="ECO:0000256" key="1">
    <source>
        <dbReference type="ARBA" id="ARBA00008575"/>
    </source>
</evidence>
<feature type="transmembrane region" description="Helical" evidence="7">
    <location>
        <begin position="336"/>
        <end position="355"/>
    </location>
</feature>
<dbReference type="AlphaFoldDB" id="D3AXW2"/>
<dbReference type="EMBL" id="ADBJ01000004">
    <property type="protein sequence ID" value="EFA85789.1"/>
    <property type="molecule type" value="Genomic_DNA"/>
</dbReference>
<feature type="transmembrane region" description="Helical" evidence="7">
    <location>
        <begin position="135"/>
        <end position="161"/>
    </location>
</feature>
<dbReference type="GO" id="GO:0007031">
    <property type="term" value="P:peroxisome organization"/>
    <property type="evidence" value="ECO:0007669"/>
    <property type="project" value="TreeGrafter"/>
</dbReference>
<dbReference type="FunCoup" id="D3AXW2">
    <property type="interactions" value="62"/>
</dbReference>
<dbReference type="InterPro" id="IPR017871">
    <property type="entry name" value="ABC_transporter-like_CS"/>
</dbReference>
<evidence type="ECO:0000256" key="5">
    <source>
        <dbReference type="ARBA" id="ARBA00023136"/>
    </source>
</evidence>
<proteinExistence type="inferred from homology"/>
<dbReference type="GO" id="GO:0005778">
    <property type="term" value="C:peroxisomal membrane"/>
    <property type="evidence" value="ECO:0007669"/>
    <property type="project" value="TreeGrafter"/>
</dbReference>
<dbReference type="Gene3D" id="1.20.1560.10">
    <property type="entry name" value="ABC transporter type 1, transmembrane domain"/>
    <property type="match status" value="1"/>
</dbReference>
<dbReference type="Gene3D" id="3.40.50.300">
    <property type="entry name" value="P-loop containing nucleotide triphosphate hydrolases"/>
    <property type="match status" value="1"/>
</dbReference>
<dbReference type="GO" id="GO:0140359">
    <property type="term" value="F:ABC-type transporter activity"/>
    <property type="evidence" value="ECO:0007669"/>
    <property type="project" value="InterPro"/>
</dbReference>
<dbReference type="PANTHER" id="PTHR11384:SF59">
    <property type="entry name" value="LYSOSOMAL COBALAMIN TRANSPORTER ABCD4"/>
    <property type="match status" value="1"/>
</dbReference>
<dbReference type="STRING" id="670386.D3AXW2"/>
<dbReference type="SUPFAM" id="SSF52540">
    <property type="entry name" value="P-loop containing nucleoside triphosphate hydrolases"/>
    <property type="match status" value="1"/>
</dbReference>
<evidence type="ECO:0000256" key="3">
    <source>
        <dbReference type="ARBA" id="ARBA00022692"/>
    </source>
</evidence>
<feature type="domain" description="ABC transporter" evidence="8">
    <location>
        <begin position="447"/>
        <end position="677"/>
    </location>
</feature>
<dbReference type="RefSeq" id="XP_020437895.1">
    <property type="nucleotide sequence ID" value="XM_020572037.1"/>
</dbReference>
<dbReference type="InterPro" id="IPR011527">
    <property type="entry name" value="ABC1_TM_dom"/>
</dbReference>
<comment type="similarity">
    <text evidence="1">Belongs to the ABC transporter superfamily. ABCD family. Peroxisomal fatty acyl CoA transporter (TC 3.A.1.203) subfamily.</text>
</comment>
<feature type="transmembrane region" description="Helical" evidence="7">
    <location>
        <begin position="205"/>
        <end position="228"/>
    </location>
</feature>
<keyword evidence="3 7" id="KW-0812">Transmembrane</keyword>
<dbReference type="GO" id="GO:0005524">
    <property type="term" value="F:ATP binding"/>
    <property type="evidence" value="ECO:0007669"/>
    <property type="project" value="InterPro"/>
</dbReference>
<dbReference type="PROSITE" id="PS00211">
    <property type="entry name" value="ABC_TRANSPORTER_1"/>
    <property type="match status" value="1"/>
</dbReference>
<feature type="region of interest" description="Disordered" evidence="6">
    <location>
        <begin position="659"/>
        <end position="690"/>
    </location>
</feature>
<feature type="region of interest" description="Disordered" evidence="6">
    <location>
        <begin position="22"/>
        <end position="53"/>
    </location>
</feature>
<sequence length="690" mass="78749">MKRTNIINGDEYHQIPVNEDFYEEEEESASSSSGHAMGGAASPSSSSSQSNNNFKQHELTKTLASQNRYDLRLFIRLIHIIKLLYSSPIIPGIMVLFLLGLAISQTYASSLTGKLLANVYTYLADGDTHSLLRSLLFGLFSLTLSALLDSTIKFTVGIIAWRWRKTLCLTIQNQYFDNNLFYRIMAFDTRIDNPDQRITSDIDNFTTLMANVLSQMITGPLVVGYYTFLTWRGMGWYAPAIIYGFFILGYIANKFIMSPLVSVSYLQDKLEGDFRYLHLRIRTFAESIALQSLTRDPTVSQTMVEEEQAKQQFDVLLENKKKQICWQYGLNTTSDLFTYLSPLVNYLIIAIPLFIGTKKTIPFADVSVFSYNCIMLASGFSQYINVTANISDLSSYIQRISTMLEVCNQVKQQKYEAQQKQENDIVSSTEVQKQVGELKVEPSTLEILLKEVSYFTPKGESLFKNISLLIERGSSLLIMGPSGSGKSSLIRIINGLWPFFYGKIIKPANEQMFFLSQQPYLIYGSLEEQILYPYTIASKRISKQQMRELFERFDLGYLLDRERDIIARGDLNDLTHNWLNALSPGEQQLISFLRLLYHKPVFALMDESTSSIPQSMEKRVYQACKDQGISTISVGHRHSLTQYHQKLLTLDKQHNWKLQNIDNSSNNNDNNKLIETDSNNNNNNQQSSLI</sequence>
<evidence type="ECO:0000256" key="4">
    <source>
        <dbReference type="ARBA" id="ARBA00022989"/>
    </source>
</evidence>
<evidence type="ECO:0000259" key="9">
    <source>
        <dbReference type="PROSITE" id="PS50929"/>
    </source>
</evidence>
<dbReference type="Pfam" id="PF00005">
    <property type="entry name" value="ABC_tran"/>
    <property type="match status" value="1"/>
</dbReference>
<dbReference type="InterPro" id="IPR036640">
    <property type="entry name" value="ABC1_TM_sf"/>
</dbReference>
<evidence type="ECO:0000313" key="10">
    <source>
        <dbReference type="EMBL" id="EFA85789.1"/>
    </source>
</evidence>
<dbReference type="InterPro" id="IPR050835">
    <property type="entry name" value="ABC_transporter_sub-D"/>
</dbReference>
<comment type="caution">
    <text evidence="10">The sequence shown here is derived from an EMBL/GenBank/DDBJ whole genome shotgun (WGS) entry which is preliminary data.</text>
</comment>
<dbReference type="InterPro" id="IPR003439">
    <property type="entry name" value="ABC_transporter-like_ATP-bd"/>
</dbReference>
<feature type="compositionally biased region" description="Low complexity" evidence="6">
    <location>
        <begin position="29"/>
        <end position="50"/>
    </location>
</feature>
<feature type="compositionally biased region" description="Low complexity" evidence="6">
    <location>
        <begin position="678"/>
        <end position="690"/>
    </location>
</feature>
<evidence type="ECO:0000256" key="6">
    <source>
        <dbReference type="SAM" id="MobiDB-lite"/>
    </source>
</evidence>
<reference evidence="10 11" key="1">
    <citation type="journal article" date="2011" name="Genome Res.">
        <title>Phylogeny-wide analysis of social amoeba genomes highlights ancient origins for complex intercellular communication.</title>
        <authorList>
            <person name="Heidel A.J."/>
            <person name="Lawal H.M."/>
            <person name="Felder M."/>
            <person name="Schilde C."/>
            <person name="Helps N.R."/>
            <person name="Tunggal B."/>
            <person name="Rivero F."/>
            <person name="John U."/>
            <person name="Schleicher M."/>
            <person name="Eichinger L."/>
            <person name="Platzer M."/>
            <person name="Noegel A.A."/>
            <person name="Schaap P."/>
            <person name="Gloeckner G."/>
        </authorList>
    </citation>
    <scope>NUCLEOTIDE SEQUENCE [LARGE SCALE GENOMIC DNA]</scope>
    <source>
        <strain evidence="11">ATCC 26659 / Pp 5 / PN500</strain>
    </source>
</reference>
<name>D3AXW2_HETP5</name>
<dbReference type="InterPro" id="IPR027417">
    <property type="entry name" value="P-loop_NTPase"/>
</dbReference>
<evidence type="ECO:0000313" key="11">
    <source>
        <dbReference type="Proteomes" id="UP000001396"/>
    </source>
</evidence>
<keyword evidence="5 7" id="KW-0472">Membrane</keyword>
<organism evidence="10 11">
    <name type="scientific">Heterostelium pallidum (strain ATCC 26659 / Pp 5 / PN500)</name>
    <name type="common">Cellular slime mold</name>
    <name type="synonym">Polysphondylium pallidum</name>
    <dbReference type="NCBI Taxonomy" id="670386"/>
    <lineage>
        <taxon>Eukaryota</taxon>
        <taxon>Amoebozoa</taxon>
        <taxon>Evosea</taxon>
        <taxon>Eumycetozoa</taxon>
        <taxon>Dictyostelia</taxon>
        <taxon>Acytosteliales</taxon>
        <taxon>Acytosteliaceae</taxon>
        <taxon>Heterostelium</taxon>
    </lineage>
</organism>
<feature type="domain" description="ABC transmembrane type-1" evidence="9">
    <location>
        <begin position="96"/>
        <end position="392"/>
    </location>
</feature>
<keyword evidence="11" id="KW-1185">Reference proteome</keyword>
<dbReference type="PROSITE" id="PS50929">
    <property type="entry name" value="ABC_TM1F"/>
    <property type="match status" value="1"/>
</dbReference>
<dbReference type="GO" id="GO:0015910">
    <property type="term" value="P:long-chain fatty acid import into peroxisome"/>
    <property type="evidence" value="ECO:0007669"/>
    <property type="project" value="TreeGrafter"/>
</dbReference>
<dbReference type="GO" id="GO:0006635">
    <property type="term" value="P:fatty acid beta-oxidation"/>
    <property type="evidence" value="ECO:0007669"/>
    <property type="project" value="TreeGrafter"/>
</dbReference>
<dbReference type="SUPFAM" id="SSF90123">
    <property type="entry name" value="ABC transporter transmembrane region"/>
    <property type="match status" value="1"/>
</dbReference>
<evidence type="ECO:0000256" key="2">
    <source>
        <dbReference type="ARBA" id="ARBA00022448"/>
    </source>
</evidence>
<feature type="compositionally biased region" description="Low complexity" evidence="6">
    <location>
        <begin position="660"/>
        <end position="671"/>
    </location>
</feature>
<gene>
    <name evidence="10" type="primary">abcD1</name>
    <name evidence="10" type="ORF">PPL_01019</name>
</gene>
<dbReference type="PANTHER" id="PTHR11384">
    <property type="entry name" value="ATP-BINDING CASSETTE, SUB-FAMILY D MEMBER"/>
    <property type="match status" value="1"/>
</dbReference>
<dbReference type="PROSITE" id="PS50893">
    <property type="entry name" value="ABC_TRANSPORTER_2"/>
    <property type="match status" value="1"/>
</dbReference>
<dbReference type="InParanoid" id="D3AXW2"/>
<protein>
    <submittedName>
        <fullName evidence="10">ABC transporter D family protein</fullName>
    </submittedName>
</protein>
<feature type="transmembrane region" description="Helical" evidence="7">
    <location>
        <begin position="83"/>
        <end position="103"/>
    </location>
</feature>
<dbReference type="GO" id="GO:0005324">
    <property type="term" value="F:long-chain fatty acid transmembrane transporter activity"/>
    <property type="evidence" value="ECO:0007669"/>
    <property type="project" value="TreeGrafter"/>
</dbReference>
<dbReference type="GO" id="GO:0016887">
    <property type="term" value="F:ATP hydrolysis activity"/>
    <property type="evidence" value="ECO:0007669"/>
    <property type="project" value="InterPro"/>
</dbReference>
<evidence type="ECO:0000259" key="8">
    <source>
        <dbReference type="PROSITE" id="PS50893"/>
    </source>
</evidence>